<dbReference type="Gene3D" id="3.10.450.50">
    <property type="match status" value="1"/>
</dbReference>
<evidence type="ECO:0000313" key="1">
    <source>
        <dbReference type="EMBL" id="WIV54809.1"/>
    </source>
</evidence>
<dbReference type="InterPro" id="IPR032710">
    <property type="entry name" value="NTF2-like_dom_sf"/>
</dbReference>
<dbReference type="Proteomes" id="UP001227101">
    <property type="component" value="Chromosome"/>
</dbReference>
<gene>
    <name evidence="1" type="ORF">QP939_39180</name>
</gene>
<evidence type="ECO:0000313" key="2">
    <source>
        <dbReference type="Proteomes" id="UP001227101"/>
    </source>
</evidence>
<dbReference type="SUPFAM" id="SSF54427">
    <property type="entry name" value="NTF2-like"/>
    <property type="match status" value="1"/>
</dbReference>
<protein>
    <recommendedName>
        <fullName evidence="3">SnoaL-like domain-containing protein</fullName>
    </recommendedName>
</protein>
<keyword evidence="2" id="KW-1185">Reference proteome</keyword>
<reference evidence="1 2" key="1">
    <citation type="submission" date="2023-06" db="EMBL/GenBank/DDBJ databases">
        <authorList>
            <person name="Oyuntsetseg B."/>
            <person name="Kim S.B."/>
        </authorList>
    </citation>
    <scope>NUCLEOTIDE SEQUENCE [LARGE SCALE GENOMIC DNA]</scope>
    <source>
        <strain evidence="1 2">2-2</strain>
    </source>
</reference>
<organism evidence="1 2">
    <name type="scientific">Amycolatopsis nalaikhensis</name>
    <dbReference type="NCBI Taxonomy" id="715472"/>
    <lineage>
        <taxon>Bacteria</taxon>
        <taxon>Bacillati</taxon>
        <taxon>Actinomycetota</taxon>
        <taxon>Actinomycetes</taxon>
        <taxon>Pseudonocardiales</taxon>
        <taxon>Pseudonocardiaceae</taxon>
        <taxon>Amycolatopsis</taxon>
    </lineage>
</organism>
<dbReference type="RefSeq" id="WP_285451552.1">
    <property type="nucleotide sequence ID" value="NZ_CP127173.1"/>
</dbReference>
<name>A0ABY8XGR7_9PSEU</name>
<proteinExistence type="predicted"/>
<dbReference type="EMBL" id="CP127173">
    <property type="protein sequence ID" value="WIV54809.1"/>
    <property type="molecule type" value="Genomic_DNA"/>
</dbReference>
<accession>A0ABY8XGR7</accession>
<sequence>MTTHTVPRFAGIFLDGLAGQDFARLADALADDVQLSALVPRGLREARGADEVRATFTRWFGDTDAFELAEADVDEIGARLHLRWRARLRAARLGDGWFAVEQQAFADTAPDGRLARISLVCSGYCPDHH</sequence>
<evidence type="ECO:0008006" key="3">
    <source>
        <dbReference type="Google" id="ProtNLM"/>
    </source>
</evidence>